<dbReference type="InterPro" id="IPR005955">
    <property type="entry name" value="GST_Zeta"/>
</dbReference>
<dbReference type="GO" id="GO:0006559">
    <property type="term" value="P:L-phenylalanine catabolic process"/>
    <property type="evidence" value="ECO:0007669"/>
    <property type="project" value="TreeGrafter"/>
</dbReference>
<comment type="similarity">
    <text evidence="1">Belongs to the GST superfamily. Zeta family.</text>
</comment>
<evidence type="ECO:0000256" key="1">
    <source>
        <dbReference type="ARBA" id="ARBA00010007"/>
    </source>
</evidence>
<evidence type="ECO:0000259" key="2">
    <source>
        <dbReference type="PROSITE" id="PS50404"/>
    </source>
</evidence>
<dbReference type="EC" id="5.2.1.2" evidence="4"/>
<accession>A0A974NTV4</accession>
<dbReference type="EMBL" id="CP061035">
    <property type="protein sequence ID" value="QQV76859.1"/>
    <property type="molecule type" value="Genomic_DNA"/>
</dbReference>
<dbReference type="NCBIfam" id="TIGR01262">
    <property type="entry name" value="maiA"/>
    <property type="match status" value="1"/>
</dbReference>
<dbReference type="SUPFAM" id="SSF52833">
    <property type="entry name" value="Thioredoxin-like"/>
    <property type="match status" value="1"/>
</dbReference>
<keyword evidence="4" id="KW-0413">Isomerase</keyword>
<dbReference type="InterPro" id="IPR034333">
    <property type="entry name" value="GST_Zeta_N"/>
</dbReference>
<dbReference type="PROSITE" id="PS50404">
    <property type="entry name" value="GST_NTER"/>
    <property type="match status" value="1"/>
</dbReference>
<dbReference type="GO" id="GO:0006749">
    <property type="term" value="P:glutathione metabolic process"/>
    <property type="evidence" value="ECO:0007669"/>
    <property type="project" value="TreeGrafter"/>
</dbReference>
<proteinExistence type="inferred from homology"/>
<dbReference type="PROSITE" id="PS50405">
    <property type="entry name" value="GST_CTER"/>
    <property type="match status" value="1"/>
</dbReference>
<dbReference type="SUPFAM" id="SSF47616">
    <property type="entry name" value="GST C-terminal domain-like"/>
    <property type="match status" value="1"/>
</dbReference>
<dbReference type="InterPro" id="IPR010987">
    <property type="entry name" value="Glutathione-S-Trfase_C-like"/>
</dbReference>
<dbReference type="InterPro" id="IPR004045">
    <property type="entry name" value="Glutathione_S-Trfase_N"/>
</dbReference>
<dbReference type="RefSeq" id="WP_202092751.1">
    <property type="nucleotide sequence ID" value="NZ_CP061035.1"/>
</dbReference>
<dbReference type="InterPro" id="IPR034330">
    <property type="entry name" value="GST_Zeta_C"/>
</dbReference>
<dbReference type="CDD" id="cd03191">
    <property type="entry name" value="GST_C_Zeta"/>
    <property type="match status" value="1"/>
</dbReference>
<dbReference type="InterPro" id="IPR036249">
    <property type="entry name" value="Thioredoxin-like_sf"/>
</dbReference>
<dbReference type="AlphaFoldDB" id="A0A974NTV4"/>
<dbReference type="GO" id="GO:0005737">
    <property type="term" value="C:cytoplasm"/>
    <property type="evidence" value="ECO:0007669"/>
    <property type="project" value="InterPro"/>
</dbReference>
<evidence type="ECO:0000313" key="5">
    <source>
        <dbReference type="Proteomes" id="UP000595894"/>
    </source>
</evidence>
<sequence>MIRLYDYWRSSAAYRVRIALNLKGLAYESVPVNLLAAEHTAEDNLARNPQGLVPTLEIDGATLTQSVAIIDYLDATRPDPALLPSDPLGRARALAGALAVTSDIHPIANLRVLKRLETQFGADQPAKEDWYRHWVRTGFDALETIAKAAEGPFLGGPAPGLADICLVPQMYNARRFEMQVDAWPTLVAVDAACTTLPAFAAAHPDRCKP</sequence>
<dbReference type="InterPro" id="IPR036282">
    <property type="entry name" value="Glutathione-S-Trfase_C_sf"/>
</dbReference>
<dbReference type="KEGG" id="sari:H5J25_15900"/>
<protein>
    <submittedName>
        <fullName evidence="4">Maleylacetoacetate isomerase</fullName>
        <ecNumber evidence="4">5.2.1.2</ecNumber>
    </submittedName>
</protein>
<dbReference type="CDD" id="cd03042">
    <property type="entry name" value="GST_N_Zeta"/>
    <property type="match status" value="1"/>
</dbReference>
<feature type="domain" description="GST C-terminal" evidence="3">
    <location>
        <begin position="86"/>
        <end position="209"/>
    </location>
</feature>
<dbReference type="PANTHER" id="PTHR42673">
    <property type="entry name" value="MALEYLACETOACETATE ISOMERASE"/>
    <property type="match status" value="1"/>
</dbReference>
<gene>
    <name evidence="4" type="primary">maiA</name>
    <name evidence="4" type="ORF">H5J25_15900</name>
</gene>
<dbReference type="Pfam" id="PF13417">
    <property type="entry name" value="GST_N_3"/>
    <property type="match status" value="1"/>
</dbReference>
<dbReference type="SFLD" id="SFLDG00358">
    <property type="entry name" value="Main_(cytGST)"/>
    <property type="match status" value="1"/>
</dbReference>
<dbReference type="Gene3D" id="3.40.30.10">
    <property type="entry name" value="Glutaredoxin"/>
    <property type="match status" value="1"/>
</dbReference>
<name>A0A974NTV4_9SPHN</name>
<dbReference type="GO" id="GO:0016034">
    <property type="term" value="F:maleylacetoacetate isomerase activity"/>
    <property type="evidence" value="ECO:0007669"/>
    <property type="project" value="UniProtKB-EC"/>
</dbReference>
<dbReference type="SFLD" id="SFLDS00019">
    <property type="entry name" value="Glutathione_Transferase_(cytos"/>
    <property type="match status" value="1"/>
</dbReference>
<evidence type="ECO:0000313" key="4">
    <source>
        <dbReference type="EMBL" id="QQV76859.1"/>
    </source>
</evidence>
<reference evidence="5" key="1">
    <citation type="submission" date="2020-09" db="EMBL/GenBank/DDBJ databases">
        <title>Sphingomonas sp., a new species isolated from pork steak.</title>
        <authorList>
            <person name="Heidler von Heilborn D."/>
        </authorList>
    </citation>
    <scope>NUCLEOTIDE SEQUENCE [LARGE SCALE GENOMIC DNA]</scope>
</reference>
<dbReference type="Proteomes" id="UP000595894">
    <property type="component" value="Chromosome"/>
</dbReference>
<organism evidence="4 5">
    <name type="scientific">Sphingomonas aliaeris</name>
    <dbReference type="NCBI Taxonomy" id="2759526"/>
    <lineage>
        <taxon>Bacteria</taxon>
        <taxon>Pseudomonadati</taxon>
        <taxon>Pseudomonadota</taxon>
        <taxon>Alphaproteobacteria</taxon>
        <taxon>Sphingomonadales</taxon>
        <taxon>Sphingomonadaceae</taxon>
        <taxon>Sphingomonas</taxon>
    </lineage>
</organism>
<dbReference type="PANTHER" id="PTHR42673:SF4">
    <property type="entry name" value="MALEYLACETOACETATE ISOMERASE"/>
    <property type="match status" value="1"/>
</dbReference>
<evidence type="ECO:0000259" key="3">
    <source>
        <dbReference type="PROSITE" id="PS50405"/>
    </source>
</evidence>
<dbReference type="GO" id="GO:0004364">
    <property type="term" value="F:glutathione transferase activity"/>
    <property type="evidence" value="ECO:0007669"/>
    <property type="project" value="TreeGrafter"/>
</dbReference>
<dbReference type="Gene3D" id="1.20.1050.10">
    <property type="match status" value="1"/>
</dbReference>
<feature type="domain" description="GST N-terminal" evidence="2">
    <location>
        <begin position="1"/>
        <end position="81"/>
    </location>
</feature>
<keyword evidence="5" id="KW-1185">Reference proteome</keyword>
<dbReference type="InterPro" id="IPR040079">
    <property type="entry name" value="Glutathione_S-Trfase"/>
</dbReference>